<evidence type="ECO:0000313" key="7">
    <source>
        <dbReference type="Proteomes" id="UP000288805"/>
    </source>
</evidence>
<keyword evidence="1" id="KW-0479">Metal-binding</keyword>
<dbReference type="Proteomes" id="UP000288805">
    <property type="component" value="Unassembled WGS sequence"/>
</dbReference>
<dbReference type="InterPro" id="IPR057670">
    <property type="entry name" value="SH3_retrovirus"/>
</dbReference>
<evidence type="ECO:0000256" key="2">
    <source>
        <dbReference type="ARBA" id="ARBA00022801"/>
    </source>
</evidence>
<evidence type="ECO:0000259" key="4">
    <source>
        <dbReference type="Pfam" id="PF13976"/>
    </source>
</evidence>
<dbReference type="InterPro" id="IPR039537">
    <property type="entry name" value="Retrotran_Ty1/copia-like"/>
</dbReference>
<dbReference type="PANTHER" id="PTHR42648:SF28">
    <property type="entry name" value="TRANSPOSON-ENCODED PROTEIN WITH RIBONUCLEASE H-LIKE AND RETROVIRUS ZINC FINGER-LIKE DOMAINS"/>
    <property type="match status" value="1"/>
</dbReference>
<feature type="domain" description="Retroviral polymerase SH3-like" evidence="5">
    <location>
        <begin position="351"/>
        <end position="381"/>
    </location>
</feature>
<feature type="domain" description="Reverse transcriptase Ty1/copia-type" evidence="3">
    <location>
        <begin position="498"/>
        <end position="656"/>
    </location>
</feature>
<evidence type="ECO:0000313" key="6">
    <source>
        <dbReference type="EMBL" id="RVW37060.1"/>
    </source>
</evidence>
<dbReference type="Pfam" id="PF25597">
    <property type="entry name" value="SH3_retrovirus"/>
    <property type="match status" value="1"/>
</dbReference>
<dbReference type="InterPro" id="IPR043502">
    <property type="entry name" value="DNA/RNA_pol_sf"/>
</dbReference>
<dbReference type="Pfam" id="PF14223">
    <property type="entry name" value="Retrotran_gag_2"/>
    <property type="match status" value="1"/>
</dbReference>
<evidence type="ECO:0000256" key="1">
    <source>
        <dbReference type="ARBA" id="ARBA00022723"/>
    </source>
</evidence>
<keyword evidence="2" id="KW-0378">Hydrolase</keyword>
<comment type="caution">
    <text evidence="6">The sequence shown here is derived from an EMBL/GenBank/DDBJ whole genome shotgun (WGS) entry which is preliminary data.</text>
</comment>
<dbReference type="Pfam" id="PF07727">
    <property type="entry name" value="RVT_2"/>
    <property type="match status" value="1"/>
</dbReference>
<dbReference type="EMBL" id="QGNW01001549">
    <property type="protein sequence ID" value="RVW37060.1"/>
    <property type="molecule type" value="Genomic_DNA"/>
</dbReference>
<evidence type="ECO:0000259" key="3">
    <source>
        <dbReference type="Pfam" id="PF07727"/>
    </source>
</evidence>
<protein>
    <submittedName>
        <fullName evidence="6">Retrovirus-related Pol polyprotein from transposon TNT 1-94</fullName>
    </submittedName>
</protein>
<dbReference type="GO" id="GO:0046872">
    <property type="term" value="F:metal ion binding"/>
    <property type="evidence" value="ECO:0007669"/>
    <property type="project" value="UniProtKB-KW"/>
</dbReference>
<organism evidence="6 7">
    <name type="scientific">Vitis vinifera</name>
    <name type="common">Grape</name>
    <dbReference type="NCBI Taxonomy" id="29760"/>
    <lineage>
        <taxon>Eukaryota</taxon>
        <taxon>Viridiplantae</taxon>
        <taxon>Streptophyta</taxon>
        <taxon>Embryophyta</taxon>
        <taxon>Tracheophyta</taxon>
        <taxon>Spermatophyta</taxon>
        <taxon>Magnoliopsida</taxon>
        <taxon>eudicotyledons</taxon>
        <taxon>Gunneridae</taxon>
        <taxon>Pentapetalae</taxon>
        <taxon>rosids</taxon>
        <taxon>Vitales</taxon>
        <taxon>Vitaceae</taxon>
        <taxon>Viteae</taxon>
        <taxon>Vitis</taxon>
    </lineage>
</organism>
<reference evidence="6 7" key="1">
    <citation type="journal article" date="2018" name="PLoS Genet.">
        <title>Population sequencing reveals clonal diversity and ancestral inbreeding in the grapevine cultivar Chardonnay.</title>
        <authorList>
            <person name="Roach M.J."/>
            <person name="Johnson D.L."/>
            <person name="Bohlmann J."/>
            <person name="van Vuuren H.J."/>
            <person name="Jones S.J."/>
            <person name="Pretorius I.S."/>
            <person name="Schmidt S.A."/>
            <person name="Borneman A.R."/>
        </authorList>
    </citation>
    <scope>NUCLEOTIDE SEQUENCE [LARGE SCALE GENOMIC DNA]</scope>
    <source>
        <strain evidence="7">cv. Chardonnay</strain>
        <tissue evidence="6">Leaf</tissue>
    </source>
</reference>
<gene>
    <name evidence="6" type="primary">POLX_2766</name>
    <name evidence="6" type="ORF">CK203_100041</name>
</gene>
<dbReference type="SUPFAM" id="SSF56672">
    <property type="entry name" value="DNA/RNA polymerases"/>
    <property type="match status" value="1"/>
</dbReference>
<feature type="domain" description="GAG-pre-integrase" evidence="4">
    <location>
        <begin position="166"/>
        <end position="229"/>
    </location>
</feature>
<dbReference type="AlphaFoldDB" id="A0A438DNN1"/>
<dbReference type="Pfam" id="PF13976">
    <property type="entry name" value="gag_pre-integrs"/>
    <property type="match status" value="1"/>
</dbReference>
<dbReference type="InterPro" id="IPR025724">
    <property type="entry name" value="GAG-pre-integrase_dom"/>
</dbReference>
<accession>A0A438DNN1</accession>
<name>A0A438DNN1_VITVI</name>
<dbReference type="CDD" id="cd09272">
    <property type="entry name" value="RNase_HI_RT_Ty1"/>
    <property type="match status" value="1"/>
</dbReference>
<evidence type="ECO:0000259" key="5">
    <source>
        <dbReference type="Pfam" id="PF25597"/>
    </source>
</evidence>
<dbReference type="InterPro" id="IPR013103">
    <property type="entry name" value="RVT_2"/>
</dbReference>
<dbReference type="GO" id="GO:0016787">
    <property type="term" value="F:hydrolase activity"/>
    <property type="evidence" value="ECO:0007669"/>
    <property type="project" value="UniProtKB-KW"/>
</dbReference>
<dbReference type="PANTHER" id="PTHR42648">
    <property type="entry name" value="TRANSPOSASE, PUTATIVE-RELATED"/>
    <property type="match status" value="1"/>
</dbReference>
<proteinExistence type="predicted"/>
<sequence length="769" mass="89440">MEEAGSGMIKLTASNYSNWKTRKKDILYCKELFEPIECRGYKPVTTIEDEWKKLNRKTIGQIRLVNLKYKDGNSVAEHLNNFQGLLNELSTMKLELDDEVQTVLLLSSLPDSWETLVVSLSNSAPNGVITVNMLDDEDYHSHLGECKLRLTKGSLVLARGKKNNTLYKTEARLVKGKVNVVENEASTELWHKRLGHMSEKRLHVLAKKKLLLVKGTSLLPYTHCLSGKQSRVAFHRFPSRRKPDILDLVHTDVCTMQSNTLGGTLYYVERQIGKQLQYVRADNGGEYRRPFEQYCTSYGIRLEKTSFWGEVMRRTVDLINLSPSYPLEGDILERIWIGKFVSFEHLRVFGCMAFVHVPRDKRSKHDNKTKQCIFLGYSNEEFGNDKSAVDDVEKNPTIENDGLEQQQELAISKLPIETQLIRSTRECQPSKRYTNDEYLLFSDGGEPENYQEILLHDEKKKWLKAMYEDMKFLHKNNTYELMKLPKGTRALKNKWKKGIDFEEIFLLVVKMSLIRVVLGLAAIMNLEIEQLDVKTVFLHGDLEEEIYMEQPKEFTIKGKEHLVCRLKKSLYSLKQAPRQWYKKFDSFMVEHGYDRIAFDHCVFVKKFSDGEFIILLLYVDDMLIVGRDTGKIDKLKKELSKSFEMKDLGPASQILDMTGDVDSRKSTSEAEYIAITKASKELPWMKKFLQELSLQQERYLLYCDSQSVIHLSKNPTFLSRSKHIDMRYHWIRDPPEMKLFCLEKIHTNENGSDMMTKPIPIEKLQFCRK</sequence>